<gene>
    <name evidence="2" type="ORF">FHS77_001309</name>
</gene>
<dbReference type="Gene3D" id="3.40.50.300">
    <property type="entry name" value="P-loop containing nucleotide triphosphate hydrolases"/>
    <property type="match status" value="1"/>
</dbReference>
<dbReference type="AlphaFoldDB" id="A0A841M3P2"/>
<keyword evidence="3" id="KW-1185">Reference proteome</keyword>
<sequence length="152" mass="16454">MEKSGIHASTVEVNGRGVMFLGASGMGKTELVLTLIERAIARGEEAMLVADDRTLIRREGEAIIASVPQQLAGGIEIRGAGLFKRPFKSETQLALVVKLVSAETGERFPEGHQWHFEGVDIPCLHLRALSAGADSLTIARAVEATLFYELWP</sequence>
<evidence type="ECO:0000313" key="3">
    <source>
        <dbReference type="Proteomes" id="UP000555393"/>
    </source>
</evidence>
<proteinExistence type="predicted"/>
<name>A0A841M3P2_9HYPH</name>
<evidence type="ECO:0000259" key="1">
    <source>
        <dbReference type="Pfam" id="PF07475"/>
    </source>
</evidence>
<dbReference type="CDD" id="cd01918">
    <property type="entry name" value="HprK_C"/>
    <property type="match status" value="1"/>
</dbReference>
<keyword evidence="2" id="KW-0418">Kinase</keyword>
<dbReference type="InterPro" id="IPR011104">
    <property type="entry name" value="Hpr_kin/Pase_C"/>
</dbReference>
<dbReference type="SUPFAM" id="SSF53795">
    <property type="entry name" value="PEP carboxykinase-like"/>
    <property type="match status" value="1"/>
</dbReference>
<dbReference type="GO" id="GO:0005524">
    <property type="term" value="F:ATP binding"/>
    <property type="evidence" value="ECO:0007669"/>
    <property type="project" value="InterPro"/>
</dbReference>
<dbReference type="RefSeq" id="WP_184221485.1">
    <property type="nucleotide sequence ID" value="NZ_JACIIU010000004.1"/>
</dbReference>
<dbReference type="GO" id="GO:0006109">
    <property type="term" value="P:regulation of carbohydrate metabolic process"/>
    <property type="evidence" value="ECO:0007669"/>
    <property type="project" value="InterPro"/>
</dbReference>
<dbReference type="InterPro" id="IPR027417">
    <property type="entry name" value="P-loop_NTPase"/>
</dbReference>
<keyword evidence="2" id="KW-0808">Transferase</keyword>
<dbReference type="Proteomes" id="UP000555393">
    <property type="component" value="Unassembled WGS sequence"/>
</dbReference>
<comment type="caution">
    <text evidence="2">The sequence shown here is derived from an EMBL/GenBank/DDBJ whole genome shotgun (WGS) entry which is preliminary data.</text>
</comment>
<accession>A0A841M3P2</accession>
<protein>
    <submittedName>
        <fullName evidence="2">Serine kinase of HPr protein (Carbohydrate metabolism regulator)</fullName>
    </submittedName>
</protein>
<evidence type="ECO:0000313" key="2">
    <source>
        <dbReference type="EMBL" id="MBB6260768.1"/>
    </source>
</evidence>
<organism evidence="2 3">
    <name type="scientific">Paenochrobactrum gallinarii</name>
    <dbReference type="NCBI Taxonomy" id="643673"/>
    <lineage>
        <taxon>Bacteria</taxon>
        <taxon>Pseudomonadati</taxon>
        <taxon>Pseudomonadota</taxon>
        <taxon>Alphaproteobacteria</taxon>
        <taxon>Hyphomicrobiales</taxon>
        <taxon>Brucellaceae</taxon>
        <taxon>Paenochrobactrum</taxon>
    </lineage>
</organism>
<feature type="domain" description="HPr kinase/phosphorylase C-terminal" evidence="1">
    <location>
        <begin position="3"/>
        <end position="126"/>
    </location>
</feature>
<reference evidence="2 3" key="1">
    <citation type="submission" date="2020-08" db="EMBL/GenBank/DDBJ databases">
        <title>Genomic Encyclopedia of Type Strains, Phase IV (KMG-IV): sequencing the most valuable type-strain genomes for metagenomic binning, comparative biology and taxonomic classification.</title>
        <authorList>
            <person name="Goeker M."/>
        </authorList>
    </citation>
    <scope>NUCLEOTIDE SEQUENCE [LARGE SCALE GENOMIC DNA]</scope>
    <source>
        <strain evidence="2 3">DSM 22336</strain>
    </source>
</reference>
<dbReference type="Pfam" id="PF07475">
    <property type="entry name" value="Hpr_kinase_C"/>
    <property type="match status" value="1"/>
</dbReference>
<dbReference type="GO" id="GO:0000155">
    <property type="term" value="F:phosphorelay sensor kinase activity"/>
    <property type="evidence" value="ECO:0007669"/>
    <property type="project" value="InterPro"/>
</dbReference>
<dbReference type="EMBL" id="JACIIU010000004">
    <property type="protein sequence ID" value="MBB6260768.1"/>
    <property type="molecule type" value="Genomic_DNA"/>
</dbReference>